<evidence type="ECO:0000256" key="3">
    <source>
        <dbReference type="ARBA" id="ARBA00023163"/>
    </source>
</evidence>
<dbReference type="EMBL" id="JAWSTH010000202">
    <property type="protein sequence ID" value="MDW5598863.1"/>
    <property type="molecule type" value="Genomic_DNA"/>
</dbReference>
<dbReference type="SUPFAM" id="SSF48452">
    <property type="entry name" value="TPR-like"/>
    <property type="match status" value="1"/>
</dbReference>
<organism evidence="6 7">
    <name type="scientific">Conexibacter stalactiti</name>
    <dbReference type="NCBI Taxonomy" id="1940611"/>
    <lineage>
        <taxon>Bacteria</taxon>
        <taxon>Bacillati</taxon>
        <taxon>Actinomycetota</taxon>
        <taxon>Thermoleophilia</taxon>
        <taxon>Solirubrobacterales</taxon>
        <taxon>Conexibacteraceae</taxon>
        <taxon>Conexibacter</taxon>
    </lineage>
</organism>
<feature type="region of interest" description="Disordered" evidence="4">
    <location>
        <begin position="64"/>
        <end position="85"/>
    </location>
</feature>
<dbReference type="PROSITE" id="PS50043">
    <property type="entry name" value="HTH_LUXR_2"/>
    <property type="match status" value="1"/>
</dbReference>
<dbReference type="RefSeq" id="WP_318601459.1">
    <property type="nucleotide sequence ID" value="NZ_JAWSTH010000202.1"/>
</dbReference>
<evidence type="ECO:0000313" key="6">
    <source>
        <dbReference type="EMBL" id="MDW5598863.1"/>
    </source>
</evidence>
<keyword evidence="1" id="KW-0805">Transcription regulation</keyword>
<dbReference type="PROSITE" id="PS00622">
    <property type="entry name" value="HTH_LUXR_1"/>
    <property type="match status" value="1"/>
</dbReference>
<keyword evidence="3" id="KW-0804">Transcription</keyword>
<evidence type="ECO:0000313" key="7">
    <source>
        <dbReference type="Proteomes" id="UP001284601"/>
    </source>
</evidence>
<evidence type="ECO:0000259" key="5">
    <source>
        <dbReference type="PROSITE" id="PS50043"/>
    </source>
</evidence>
<dbReference type="InterPro" id="IPR039420">
    <property type="entry name" value="WalR-like"/>
</dbReference>
<dbReference type="SUPFAM" id="SSF46894">
    <property type="entry name" value="C-terminal effector domain of the bipartite response regulators"/>
    <property type="match status" value="1"/>
</dbReference>
<dbReference type="Pfam" id="PF00196">
    <property type="entry name" value="GerE"/>
    <property type="match status" value="1"/>
</dbReference>
<dbReference type="PANTHER" id="PTHR43214:SF41">
    <property type="entry name" value="NITRATE_NITRITE RESPONSE REGULATOR PROTEIN NARP"/>
    <property type="match status" value="1"/>
</dbReference>
<dbReference type="PRINTS" id="PR00038">
    <property type="entry name" value="HTHLUXR"/>
</dbReference>
<dbReference type="InterPro" id="IPR036388">
    <property type="entry name" value="WH-like_DNA-bd_sf"/>
</dbReference>
<name>A0ABU4HZU7_9ACTN</name>
<evidence type="ECO:0000256" key="1">
    <source>
        <dbReference type="ARBA" id="ARBA00023015"/>
    </source>
</evidence>
<dbReference type="CDD" id="cd06170">
    <property type="entry name" value="LuxR_C_like"/>
    <property type="match status" value="1"/>
</dbReference>
<dbReference type="SMART" id="SM00421">
    <property type="entry name" value="HTH_LUXR"/>
    <property type="match status" value="1"/>
</dbReference>
<feature type="compositionally biased region" description="Pro residues" evidence="4">
    <location>
        <begin position="1"/>
        <end position="15"/>
    </location>
</feature>
<evidence type="ECO:0000256" key="4">
    <source>
        <dbReference type="SAM" id="MobiDB-lite"/>
    </source>
</evidence>
<proteinExistence type="predicted"/>
<accession>A0ABU4HZU7</accession>
<dbReference type="Gene3D" id="1.10.10.10">
    <property type="entry name" value="Winged helix-like DNA-binding domain superfamily/Winged helix DNA-binding domain"/>
    <property type="match status" value="1"/>
</dbReference>
<dbReference type="Proteomes" id="UP001284601">
    <property type="component" value="Unassembled WGS sequence"/>
</dbReference>
<feature type="region of interest" description="Disordered" evidence="4">
    <location>
        <begin position="1"/>
        <end position="29"/>
    </location>
</feature>
<dbReference type="InterPro" id="IPR000792">
    <property type="entry name" value="Tscrpt_reg_LuxR_C"/>
</dbReference>
<keyword evidence="7" id="KW-1185">Reference proteome</keyword>
<gene>
    <name evidence="6" type="ORF">R7226_31180</name>
</gene>
<reference evidence="7" key="1">
    <citation type="submission" date="2023-07" db="EMBL/GenBank/DDBJ databases">
        <title>Conexibacter stalactiti sp. nov., isolated from stalactites in a lava cave and emended description of the genus Conexibacter.</title>
        <authorList>
            <person name="Lee S.D."/>
        </authorList>
    </citation>
    <scope>NUCLEOTIDE SEQUENCE [LARGE SCALE GENOMIC DNA]</scope>
    <source>
        <strain evidence="7">KCTC 39840</strain>
    </source>
</reference>
<dbReference type="InterPro" id="IPR016032">
    <property type="entry name" value="Sig_transdc_resp-reg_C-effctor"/>
</dbReference>
<feature type="compositionally biased region" description="Basic and acidic residues" evidence="4">
    <location>
        <begin position="68"/>
        <end position="85"/>
    </location>
</feature>
<dbReference type="PANTHER" id="PTHR43214">
    <property type="entry name" value="TWO-COMPONENT RESPONSE REGULATOR"/>
    <property type="match status" value="1"/>
</dbReference>
<keyword evidence="2" id="KW-0238">DNA-binding</keyword>
<sequence length="578" mass="60647">RTPPGAPAPPAPAPPRRAWHPAAAPADADVDAADALERVAHEARAVGGHAEAAAAFERAASLSATAGDRGRRELEAAHDHATAGDSERARALLDAAVEHAGEPVRAAVALLRGRLAIRGGDPHGALASLMEAGEHQLAAGDGDAAARLFLEASVAPMMTGEVEQQIHIVERARAAAADGGGEAEVLAELLWGESLIAFGREAEGAAAITAVVHRIDEVDPVASGEVFGMAAQTSMWTGDFERAADLIERMLAACDAADAYGRMPHPLAVRSQLSFRRGRWEEAARDAADAVQLARDTGQEVLLGFALASRVRVDALQGRQQAARAGIEEALAAADRERAGGIRVHVHAAAAVVELLDGRNDAAAQAARAADELEHELGLRHPTATLWGGELVDALVLTGRADDARVAVERVAERARATGSAWAAAVAARGELSLAPDDEVDARAAAALAAQETLAMPFERARTELAIGERLRRSHRRADARGFLARALAGFERLGAIPFAARSRVGLEAAPPERAEALTPQERRIVELVADGRTNREIAADLHLGEKTLERRLTALYRKAGVASRTELARTVVAPRNG</sequence>
<protein>
    <submittedName>
        <fullName evidence="6">Helix-turn-helix transcriptional regulator</fullName>
    </submittedName>
</protein>
<feature type="domain" description="HTH luxR-type" evidence="5">
    <location>
        <begin position="511"/>
        <end position="576"/>
    </location>
</feature>
<dbReference type="Gene3D" id="1.25.40.10">
    <property type="entry name" value="Tetratricopeptide repeat domain"/>
    <property type="match status" value="1"/>
</dbReference>
<evidence type="ECO:0000256" key="2">
    <source>
        <dbReference type="ARBA" id="ARBA00023125"/>
    </source>
</evidence>
<feature type="non-terminal residue" evidence="6">
    <location>
        <position position="1"/>
    </location>
</feature>
<comment type="caution">
    <text evidence="6">The sequence shown here is derived from an EMBL/GenBank/DDBJ whole genome shotgun (WGS) entry which is preliminary data.</text>
</comment>
<dbReference type="InterPro" id="IPR011990">
    <property type="entry name" value="TPR-like_helical_dom_sf"/>
</dbReference>